<evidence type="ECO:0000256" key="10">
    <source>
        <dbReference type="PIRNR" id="PIRNR028865"/>
    </source>
</evidence>
<evidence type="ECO:0000256" key="4">
    <source>
        <dbReference type="ARBA" id="ARBA00022989"/>
    </source>
</evidence>
<evidence type="ECO:0000313" key="13">
    <source>
        <dbReference type="Proteomes" id="UP001209878"/>
    </source>
</evidence>
<dbReference type="Proteomes" id="UP001209878">
    <property type="component" value="Unassembled WGS sequence"/>
</dbReference>
<evidence type="ECO:0000256" key="7">
    <source>
        <dbReference type="ARBA" id="ARBA00037078"/>
    </source>
</evidence>
<dbReference type="GO" id="GO:0000149">
    <property type="term" value="F:SNARE binding"/>
    <property type="evidence" value="ECO:0007669"/>
    <property type="project" value="TreeGrafter"/>
</dbReference>
<keyword evidence="4 11" id="KW-1133">Transmembrane helix</keyword>
<comment type="subcellular location">
    <subcellularLocation>
        <location evidence="8">Golgi apparatus</location>
        <location evidence="8">cis-Golgi network membrane</location>
        <topology evidence="8">Single-pass type IV membrane protein</topology>
    </subcellularLocation>
</comment>
<dbReference type="GO" id="GO:0005794">
    <property type="term" value="C:Golgi apparatus"/>
    <property type="evidence" value="ECO:0007669"/>
    <property type="project" value="UniProtKB-SubCell"/>
</dbReference>
<evidence type="ECO:0000256" key="2">
    <source>
        <dbReference type="ARBA" id="ARBA00022692"/>
    </source>
</evidence>
<evidence type="ECO:0000256" key="11">
    <source>
        <dbReference type="SAM" id="Phobius"/>
    </source>
</evidence>
<dbReference type="PANTHER" id="PTHR21230">
    <property type="entry name" value="VESICLE TRANSPORT V-SNARE PROTEIN VTI1-RELATED"/>
    <property type="match status" value="1"/>
</dbReference>
<dbReference type="Gene3D" id="1.20.5.110">
    <property type="match status" value="1"/>
</dbReference>
<evidence type="ECO:0000256" key="8">
    <source>
        <dbReference type="ARBA" id="ARBA00037862"/>
    </source>
</evidence>
<keyword evidence="6 10" id="KW-0472">Membrane</keyword>
<dbReference type="GO" id="GO:0006906">
    <property type="term" value="P:vesicle fusion"/>
    <property type="evidence" value="ECO:0007669"/>
    <property type="project" value="TreeGrafter"/>
</dbReference>
<sequence>METLYHQTHKMVQEVQNGFGRLEGAPDDGVHLIENELQAQIDQVVTQCERLDLLVNKEPPTRRANAKIRVDQLKRDCQHLQFSIRNVQHRRYQREQELREREALMSSNFAPNDANTTIMMDAALQQNTRLTNVHRDMDDMLTTGSYVMSNLRDQHSTLKGAHRKILDVANTLGLSNTVLRLIERRAYQDKYVLFGGMILSCVIMWLVWKYFT</sequence>
<protein>
    <recommendedName>
        <fullName evidence="14">Golgi SNAP receptor complex member 2</fullName>
    </recommendedName>
</protein>
<comment type="caution">
    <text evidence="12">The sequence shown here is derived from an EMBL/GenBank/DDBJ whole genome shotgun (WGS) entry which is preliminary data.</text>
</comment>
<dbReference type="PANTHER" id="PTHR21230:SF1">
    <property type="entry name" value="GOLGI SNAP RECEPTOR COMPLEX MEMBER 2"/>
    <property type="match status" value="1"/>
</dbReference>
<feature type="transmembrane region" description="Helical" evidence="11">
    <location>
        <begin position="191"/>
        <end position="211"/>
    </location>
</feature>
<dbReference type="GO" id="GO:0005789">
    <property type="term" value="C:endoplasmic reticulum membrane"/>
    <property type="evidence" value="ECO:0007669"/>
    <property type="project" value="TreeGrafter"/>
</dbReference>
<gene>
    <name evidence="12" type="ORF">NP493_466g05043</name>
</gene>
<accession>A0AAD9KYW9</accession>
<evidence type="ECO:0000256" key="1">
    <source>
        <dbReference type="ARBA" id="ARBA00022448"/>
    </source>
</evidence>
<dbReference type="GO" id="GO:0031201">
    <property type="term" value="C:SNARE complex"/>
    <property type="evidence" value="ECO:0007669"/>
    <property type="project" value="TreeGrafter"/>
</dbReference>
<reference evidence="12" key="1">
    <citation type="journal article" date="2023" name="Mol. Biol. Evol.">
        <title>Third-Generation Sequencing Reveals the Adaptive Role of the Epigenome in Three Deep-Sea Polychaetes.</title>
        <authorList>
            <person name="Perez M."/>
            <person name="Aroh O."/>
            <person name="Sun Y."/>
            <person name="Lan Y."/>
            <person name="Juniper S.K."/>
            <person name="Young C.R."/>
            <person name="Angers B."/>
            <person name="Qian P.Y."/>
        </authorList>
    </citation>
    <scope>NUCLEOTIDE SEQUENCE</scope>
    <source>
        <strain evidence="12">R07B-5</strain>
    </source>
</reference>
<comment type="function">
    <text evidence="7 10">Involved in transport of proteins from the cis/medial-Golgi to the trans-Golgi network.</text>
</comment>
<dbReference type="AlphaFoldDB" id="A0AAD9KYW9"/>
<name>A0AAD9KYW9_RIDPI</name>
<keyword evidence="1 10" id="KW-0813">Transport</keyword>
<evidence type="ECO:0008006" key="14">
    <source>
        <dbReference type="Google" id="ProtNLM"/>
    </source>
</evidence>
<proteinExistence type="inferred from homology"/>
<keyword evidence="5" id="KW-0333">Golgi apparatus</keyword>
<dbReference type="GO" id="GO:0005484">
    <property type="term" value="F:SNAP receptor activity"/>
    <property type="evidence" value="ECO:0007669"/>
    <property type="project" value="InterPro"/>
</dbReference>
<keyword evidence="13" id="KW-1185">Reference proteome</keyword>
<dbReference type="GO" id="GO:0012507">
    <property type="term" value="C:ER to Golgi transport vesicle membrane"/>
    <property type="evidence" value="ECO:0007669"/>
    <property type="project" value="TreeGrafter"/>
</dbReference>
<dbReference type="InterPro" id="IPR027027">
    <property type="entry name" value="GOSR2/Membrin/Bos1"/>
</dbReference>
<keyword evidence="2 11" id="KW-0812">Transmembrane</keyword>
<evidence type="ECO:0000313" key="12">
    <source>
        <dbReference type="EMBL" id="KAK2179946.1"/>
    </source>
</evidence>
<organism evidence="12 13">
    <name type="scientific">Ridgeia piscesae</name>
    <name type="common">Tubeworm</name>
    <dbReference type="NCBI Taxonomy" id="27915"/>
    <lineage>
        <taxon>Eukaryota</taxon>
        <taxon>Metazoa</taxon>
        <taxon>Spiralia</taxon>
        <taxon>Lophotrochozoa</taxon>
        <taxon>Annelida</taxon>
        <taxon>Polychaeta</taxon>
        <taxon>Sedentaria</taxon>
        <taxon>Canalipalpata</taxon>
        <taxon>Sabellida</taxon>
        <taxon>Siboglinidae</taxon>
        <taxon>Ridgeia</taxon>
    </lineage>
</organism>
<evidence type="ECO:0000256" key="5">
    <source>
        <dbReference type="ARBA" id="ARBA00023034"/>
    </source>
</evidence>
<evidence type="ECO:0000256" key="9">
    <source>
        <dbReference type="ARBA" id="ARBA00038172"/>
    </source>
</evidence>
<dbReference type="CDD" id="cd15863">
    <property type="entry name" value="SNARE_GS27"/>
    <property type="match status" value="1"/>
</dbReference>
<evidence type="ECO:0000256" key="3">
    <source>
        <dbReference type="ARBA" id="ARBA00022927"/>
    </source>
</evidence>
<dbReference type="Pfam" id="PF12352">
    <property type="entry name" value="V-SNARE_C"/>
    <property type="match status" value="1"/>
</dbReference>
<dbReference type="SUPFAM" id="SSF58038">
    <property type="entry name" value="SNARE fusion complex"/>
    <property type="match status" value="1"/>
</dbReference>
<dbReference type="EMBL" id="JAODUO010000465">
    <property type="protein sequence ID" value="KAK2179946.1"/>
    <property type="molecule type" value="Genomic_DNA"/>
</dbReference>
<dbReference type="PIRSF" id="PIRSF028865">
    <property type="entry name" value="Membrin-2"/>
    <property type="match status" value="1"/>
</dbReference>
<dbReference type="GO" id="GO:0031902">
    <property type="term" value="C:late endosome membrane"/>
    <property type="evidence" value="ECO:0007669"/>
    <property type="project" value="TreeGrafter"/>
</dbReference>
<dbReference type="GO" id="GO:0015031">
    <property type="term" value="P:protein transport"/>
    <property type="evidence" value="ECO:0007669"/>
    <property type="project" value="UniProtKB-KW"/>
</dbReference>
<evidence type="ECO:0000256" key="6">
    <source>
        <dbReference type="ARBA" id="ARBA00023136"/>
    </source>
</evidence>
<comment type="similarity">
    <text evidence="9 10">Belongs to the GOSR2 family.</text>
</comment>
<keyword evidence="3 10" id="KW-0653">Protein transport</keyword>